<dbReference type="AlphaFoldDB" id="A0A9D4EK90"/>
<dbReference type="Proteomes" id="UP000828390">
    <property type="component" value="Unassembled WGS sequence"/>
</dbReference>
<protein>
    <submittedName>
        <fullName evidence="1">Uncharacterized protein</fullName>
    </submittedName>
</protein>
<sequence>MSNRQFHLTVLGQVEQMVGNVKQAPFQGTLKTKDTIPNVRECLMEVEVAEGVIKGLTPTEGAPEGEGIILSSIVGIPTSRR</sequence>
<comment type="caution">
    <text evidence="1">The sequence shown here is derived from an EMBL/GenBank/DDBJ whole genome shotgun (WGS) entry which is preliminary data.</text>
</comment>
<proteinExistence type="predicted"/>
<organism evidence="1 2">
    <name type="scientific">Dreissena polymorpha</name>
    <name type="common">Zebra mussel</name>
    <name type="synonym">Mytilus polymorpha</name>
    <dbReference type="NCBI Taxonomy" id="45954"/>
    <lineage>
        <taxon>Eukaryota</taxon>
        <taxon>Metazoa</taxon>
        <taxon>Spiralia</taxon>
        <taxon>Lophotrochozoa</taxon>
        <taxon>Mollusca</taxon>
        <taxon>Bivalvia</taxon>
        <taxon>Autobranchia</taxon>
        <taxon>Heteroconchia</taxon>
        <taxon>Euheterodonta</taxon>
        <taxon>Imparidentia</taxon>
        <taxon>Neoheterodontei</taxon>
        <taxon>Myida</taxon>
        <taxon>Dreissenoidea</taxon>
        <taxon>Dreissenidae</taxon>
        <taxon>Dreissena</taxon>
    </lineage>
</organism>
<keyword evidence="2" id="KW-1185">Reference proteome</keyword>
<accession>A0A9D4EK90</accession>
<evidence type="ECO:0000313" key="2">
    <source>
        <dbReference type="Proteomes" id="UP000828390"/>
    </source>
</evidence>
<evidence type="ECO:0000313" key="1">
    <source>
        <dbReference type="EMBL" id="KAH3779522.1"/>
    </source>
</evidence>
<reference evidence="1" key="1">
    <citation type="journal article" date="2019" name="bioRxiv">
        <title>The Genome of the Zebra Mussel, Dreissena polymorpha: A Resource for Invasive Species Research.</title>
        <authorList>
            <person name="McCartney M.A."/>
            <person name="Auch B."/>
            <person name="Kono T."/>
            <person name="Mallez S."/>
            <person name="Zhang Y."/>
            <person name="Obille A."/>
            <person name="Becker A."/>
            <person name="Abrahante J.E."/>
            <person name="Garbe J."/>
            <person name="Badalamenti J.P."/>
            <person name="Herman A."/>
            <person name="Mangelson H."/>
            <person name="Liachko I."/>
            <person name="Sullivan S."/>
            <person name="Sone E.D."/>
            <person name="Koren S."/>
            <person name="Silverstein K.A.T."/>
            <person name="Beckman K.B."/>
            <person name="Gohl D.M."/>
        </authorList>
    </citation>
    <scope>NUCLEOTIDE SEQUENCE</scope>
    <source>
        <strain evidence="1">Duluth1</strain>
        <tissue evidence="1">Whole animal</tissue>
    </source>
</reference>
<gene>
    <name evidence="1" type="ORF">DPMN_157325</name>
</gene>
<reference evidence="1" key="2">
    <citation type="submission" date="2020-11" db="EMBL/GenBank/DDBJ databases">
        <authorList>
            <person name="McCartney M.A."/>
            <person name="Auch B."/>
            <person name="Kono T."/>
            <person name="Mallez S."/>
            <person name="Becker A."/>
            <person name="Gohl D.M."/>
            <person name="Silverstein K.A.T."/>
            <person name="Koren S."/>
            <person name="Bechman K.B."/>
            <person name="Herman A."/>
            <person name="Abrahante J.E."/>
            <person name="Garbe J."/>
        </authorList>
    </citation>
    <scope>NUCLEOTIDE SEQUENCE</scope>
    <source>
        <strain evidence="1">Duluth1</strain>
        <tissue evidence="1">Whole animal</tissue>
    </source>
</reference>
<name>A0A9D4EK90_DREPO</name>
<dbReference type="EMBL" id="JAIWYP010000008">
    <property type="protein sequence ID" value="KAH3779522.1"/>
    <property type="molecule type" value="Genomic_DNA"/>
</dbReference>